<dbReference type="Pfam" id="PF00172">
    <property type="entry name" value="Zn_clus"/>
    <property type="match status" value="1"/>
</dbReference>
<gene>
    <name evidence="8" type="ORF">LshimejAT787_0407430</name>
</gene>
<organism evidence="8 9">
    <name type="scientific">Lyophyllum shimeji</name>
    <name type="common">Hon-shimeji</name>
    <name type="synonym">Tricholoma shimeji</name>
    <dbReference type="NCBI Taxonomy" id="47721"/>
    <lineage>
        <taxon>Eukaryota</taxon>
        <taxon>Fungi</taxon>
        <taxon>Dikarya</taxon>
        <taxon>Basidiomycota</taxon>
        <taxon>Agaricomycotina</taxon>
        <taxon>Agaricomycetes</taxon>
        <taxon>Agaricomycetidae</taxon>
        <taxon>Agaricales</taxon>
        <taxon>Tricholomatineae</taxon>
        <taxon>Lyophyllaceae</taxon>
        <taxon>Lyophyllum</taxon>
    </lineage>
</organism>
<evidence type="ECO:0000313" key="8">
    <source>
        <dbReference type="EMBL" id="GLB37692.1"/>
    </source>
</evidence>
<name>A0A9P3ULU5_LYOSH</name>
<feature type="compositionally biased region" description="Low complexity" evidence="6">
    <location>
        <begin position="98"/>
        <end position="109"/>
    </location>
</feature>
<dbReference type="InterPro" id="IPR036864">
    <property type="entry name" value="Zn2-C6_fun-type_DNA-bd_sf"/>
</dbReference>
<evidence type="ECO:0000256" key="6">
    <source>
        <dbReference type="SAM" id="MobiDB-lite"/>
    </source>
</evidence>
<comment type="subcellular location">
    <subcellularLocation>
        <location evidence="1">Nucleus</location>
    </subcellularLocation>
</comment>
<evidence type="ECO:0000256" key="2">
    <source>
        <dbReference type="ARBA" id="ARBA00022723"/>
    </source>
</evidence>
<dbReference type="PANTHER" id="PTHR47338">
    <property type="entry name" value="ZN(II)2CYS6 TRANSCRIPTION FACTOR (EUROFUNG)-RELATED"/>
    <property type="match status" value="1"/>
</dbReference>
<keyword evidence="5" id="KW-0539">Nucleus</keyword>
<evidence type="ECO:0000256" key="1">
    <source>
        <dbReference type="ARBA" id="ARBA00004123"/>
    </source>
</evidence>
<dbReference type="InterPro" id="IPR001138">
    <property type="entry name" value="Zn2Cys6_DnaBD"/>
</dbReference>
<dbReference type="GO" id="GO:0008270">
    <property type="term" value="F:zinc ion binding"/>
    <property type="evidence" value="ECO:0007669"/>
    <property type="project" value="InterPro"/>
</dbReference>
<dbReference type="CDD" id="cd12148">
    <property type="entry name" value="fungal_TF_MHR"/>
    <property type="match status" value="1"/>
</dbReference>
<dbReference type="OrthoDB" id="2123952at2759"/>
<comment type="caution">
    <text evidence="8">The sequence shown here is derived from an EMBL/GenBank/DDBJ whole genome shotgun (WGS) entry which is preliminary data.</text>
</comment>
<dbReference type="AlphaFoldDB" id="A0A9P3ULU5"/>
<keyword evidence="2" id="KW-0479">Metal-binding</keyword>
<dbReference type="Proteomes" id="UP001063166">
    <property type="component" value="Unassembled WGS sequence"/>
</dbReference>
<feature type="compositionally biased region" description="Low complexity" evidence="6">
    <location>
        <begin position="117"/>
        <end position="138"/>
    </location>
</feature>
<evidence type="ECO:0000313" key="9">
    <source>
        <dbReference type="Proteomes" id="UP001063166"/>
    </source>
</evidence>
<dbReference type="Gene3D" id="4.10.240.10">
    <property type="entry name" value="Zn(2)-C6 fungal-type DNA-binding domain"/>
    <property type="match status" value="1"/>
</dbReference>
<dbReference type="PROSITE" id="PS50048">
    <property type="entry name" value="ZN2_CY6_FUNGAL_2"/>
    <property type="match status" value="1"/>
</dbReference>
<dbReference type="SUPFAM" id="SSF57701">
    <property type="entry name" value="Zn2/Cys6 DNA-binding domain"/>
    <property type="match status" value="1"/>
</dbReference>
<keyword evidence="4" id="KW-0804">Transcription</keyword>
<sequence>MANKASESGQPTLQRGKACLRCRKRKMRCDGTKPACQQCVRAKKGDACEYDDGKGKTRTQLLRENIARLEQRIRELEDPEYVNPAVVLYDPHPHPHSRSGSSSSSFSSPGDNSMYASHSPLSFPSDSSPTSPNTSWTSLQPVASPSPSPFVPEIFFDERQTRFQPPIELARMLLDILSPHRRQCGLDIHMGRLMDSLTTPPEEQRHPALLNAMYLWACFISRPEPLCQHEDHYLGLALDALRDGLRDGEKIVDIIQGSCLLSMYFLANGRILEGSYHATGAAALAVQCGLHLNTHQEQSWPADPQEPYDLKPSRTGVKEGERILAFWQVYNLDRCWSVVLRKPSLIPDGLDPRQSISCPWPQDWAEYEAGHINVEASRQTIKGFMDGQVSPSSFSTQASRVKASALFARADEISTSWDPRMKQPSTCMQEVRALETTIAQFITTLMPLDQLDTASHEDKHTLLAAHTLAHTASIQLYRPFMQDDPVMFDKCARAARACVSVIKHISERDFNFLDPIIGPCWSYAADTLIMELETQEAAWTLVDTDVRNQITTLLYAMTTLSPRLPVVAIAAAKVQKRLAEL</sequence>
<accession>A0A9P3ULU5</accession>
<dbReference type="GO" id="GO:0006351">
    <property type="term" value="P:DNA-templated transcription"/>
    <property type="evidence" value="ECO:0007669"/>
    <property type="project" value="InterPro"/>
</dbReference>
<evidence type="ECO:0000256" key="4">
    <source>
        <dbReference type="ARBA" id="ARBA00023163"/>
    </source>
</evidence>
<keyword evidence="9" id="KW-1185">Reference proteome</keyword>
<dbReference type="InterPro" id="IPR007219">
    <property type="entry name" value="XnlR_reg_dom"/>
</dbReference>
<dbReference type="GO" id="GO:0000981">
    <property type="term" value="F:DNA-binding transcription factor activity, RNA polymerase II-specific"/>
    <property type="evidence" value="ECO:0007669"/>
    <property type="project" value="InterPro"/>
</dbReference>
<dbReference type="GO" id="GO:0003677">
    <property type="term" value="F:DNA binding"/>
    <property type="evidence" value="ECO:0007669"/>
    <property type="project" value="InterPro"/>
</dbReference>
<dbReference type="PROSITE" id="PS00463">
    <property type="entry name" value="ZN2_CY6_FUNGAL_1"/>
    <property type="match status" value="1"/>
</dbReference>
<dbReference type="SMART" id="SM00066">
    <property type="entry name" value="GAL4"/>
    <property type="match status" value="1"/>
</dbReference>
<evidence type="ECO:0000256" key="3">
    <source>
        <dbReference type="ARBA" id="ARBA00023015"/>
    </source>
</evidence>
<proteinExistence type="predicted"/>
<reference evidence="8" key="1">
    <citation type="submission" date="2022-07" db="EMBL/GenBank/DDBJ databases">
        <title>The genome of Lyophyllum shimeji provides insight into the initial evolution of ectomycorrhizal fungal genome.</title>
        <authorList>
            <person name="Kobayashi Y."/>
            <person name="Shibata T."/>
            <person name="Hirakawa H."/>
            <person name="Shigenobu S."/>
            <person name="Nishiyama T."/>
            <person name="Yamada A."/>
            <person name="Hasebe M."/>
            <person name="Kawaguchi M."/>
        </authorList>
    </citation>
    <scope>NUCLEOTIDE SEQUENCE</scope>
    <source>
        <strain evidence="8">AT787</strain>
    </source>
</reference>
<dbReference type="GO" id="GO:0005634">
    <property type="term" value="C:nucleus"/>
    <property type="evidence" value="ECO:0007669"/>
    <property type="project" value="UniProtKB-SubCell"/>
</dbReference>
<dbReference type="InterPro" id="IPR050815">
    <property type="entry name" value="TF_fung"/>
</dbReference>
<dbReference type="CDD" id="cd14725">
    <property type="entry name" value="ZIP_Gal4-like_2"/>
    <property type="match status" value="1"/>
</dbReference>
<keyword evidence="3" id="KW-0805">Transcription regulation</keyword>
<dbReference type="CDD" id="cd00067">
    <property type="entry name" value="GAL4"/>
    <property type="match status" value="1"/>
</dbReference>
<feature type="domain" description="Zn(2)-C6 fungal-type" evidence="7">
    <location>
        <begin position="18"/>
        <end position="50"/>
    </location>
</feature>
<feature type="region of interest" description="Disordered" evidence="6">
    <location>
        <begin position="86"/>
        <end position="146"/>
    </location>
</feature>
<dbReference type="EMBL" id="BRPK01000004">
    <property type="protein sequence ID" value="GLB37692.1"/>
    <property type="molecule type" value="Genomic_DNA"/>
</dbReference>
<evidence type="ECO:0000259" key="7">
    <source>
        <dbReference type="PROSITE" id="PS50048"/>
    </source>
</evidence>
<protein>
    <submittedName>
        <fullName evidence="8">Fungal specific transcription factor</fullName>
    </submittedName>
</protein>
<evidence type="ECO:0000256" key="5">
    <source>
        <dbReference type="ARBA" id="ARBA00023242"/>
    </source>
</evidence>
<dbReference type="PANTHER" id="PTHR47338:SF29">
    <property type="entry name" value="ZN(2)-C6 FUNGAL-TYPE DOMAIN-CONTAINING PROTEIN"/>
    <property type="match status" value="1"/>
</dbReference>
<dbReference type="Pfam" id="PF04082">
    <property type="entry name" value="Fungal_trans"/>
    <property type="match status" value="1"/>
</dbReference>